<organism evidence="2 3">
    <name type="scientific">Enterovibrio qingdaonensis</name>
    <dbReference type="NCBI Taxonomy" id="2899818"/>
    <lineage>
        <taxon>Bacteria</taxon>
        <taxon>Pseudomonadati</taxon>
        <taxon>Pseudomonadota</taxon>
        <taxon>Gammaproteobacteria</taxon>
        <taxon>Vibrionales</taxon>
        <taxon>Vibrionaceae</taxon>
        <taxon>Enterovibrio</taxon>
    </lineage>
</organism>
<accession>A0ABT5QI73</accession>
<evidence type="ECO:0000313" key="2">
    <source>
        <dbReference type="EMBL" id="MDD1780680.1"/>
    </source>
</evidence>
<evidence type="ECO:0008006" key="4">
    <source>
        <dbReference type="Google" id="ProtNLM"/>
    </source>
</evidence>
<gene>
    <name evidence="2" type="ORF">LRP49_05630</name>
</gene>
<dbReference type="Proteomes" id="UP001149821">
    <property type="component" value="Unassembled WGS sequence"/>
</dbReference>
<reference evidence="2" key="1">
    <citation type="submission" date="2021-12" db="EMBL/GenBank/DDBJ databases">
        <title>Enterovibrio ZSDZ35 sp. nov. and Enterovibrio ZSDZ42 sp. nov., isolated from coastal seawater in Qingdao.</title>
        <authorList>
            <person name="Zhang P."/>
        </authorList>
    </citation>
    <scope>NUCLEOTIDE SEQUENCE</scope>
    <source>
        <strain evidence="2">ZSDZ35</strain>
    </source>
</reference>
<keyword evidence="1" id="KW-0812">Transmembrane</keyword>
<dbReference type="EMBL" id="JAJUBB010000003">
    <property type="protein sequence ID" value="MDD1780680.1"/>
    <property type="molecule type" value="Genomic_DNA"/>
</dbReference>
<keyword evidence="1" id="KW-0472">Membrane</keyword>
<evidence type="ECO:0000256" key="1">
    <source>
        <dbReference type="SAM" id="Phobius"/>
    </source>
</evidence>
<protein>
    <recommendedName>
        <fullName evidence="4">Phage holin, LL-H family</fullName>
    </recommendedName>
</protein>
<proteinExistence type="predicted"/>
<feature type="transmembrane region" description="Helical" evidence="1">
    <location>
        <begin position="6"/>
        <end position="27"/>
    </location>
</feature>
<keyword evidence="3" id="KW-1185">Reference proteome</keyword>
<name>A0ABT5QI73_9GAMM</name>
<comment type="caution">
    <text evidence="2">The sequence shown here is derived from an EMBL/GenBank/DDBJ whole genome shotgun (WGS) entry which is preliminary data.</text>
</comment>
<sequence length="118" mass="13108">MEINTILAMLGGLGVGSLLNTFFGHVTTQKAKQNDRRYEEKKAAHIGLLNALHDAAVKPSNENSKAYALWQTKCQIFGSSDVSKYAQEIVDTNDCPRELRDKAFNLLLDAIRKDLNNA</sequence>
<evidence type="ECO:0000313" key="3">
    <source>
        <dbReference type="Proteomes" id="UP001149821"/>
    </source>
</evidence>
<keyword evidence="1" id="KW-1133">Transmembrane helix</keyword>
<dbReference type="RefSeq" id="WP_274140819.1">
    <property type="nucleotide sequence ID" value="NZ_JAJUBB010000003.1"/>
</dbReference>